<protein>
    <submittedName>
        <fullName evidence="3">Mucin and cadherin-like protein</fullName>
    </submittedName>
</protein>
<feature type="transmembrane region" description="Helical" evidence="2">
    <location>
        <begin position="403"/>
        <end position="427"/>
    </location>
</feature>
<dbReference type="AlphaFoldDB" id="A0A4P2Q2E7"/>
<dbReference type="Gene3D" id="1.25.40.10">
    <property type="entry name" value="Tetratricopeptide repeat domain"/>
    <property type="match status" value="1"/>
</dbReference>
<feature type="compositionally biased region" description="Low complexity" evidence="1">
    <location>
        <begin position="207"/>
        <end position="240"/>
    </location>
</feature>
<reference evidence="3 4" key="1">
    <citation type="submission" date="2015-09" db="EMBL/GenBank/DDBJ databases">
        <title>Sorangium comparison.</title>
        <authorList>
            <person name="Zaburannyi N."/>
            <person name="Bunk B."/>
            <person name="Overmann J."/>
            <person name="Mueller R."/>
        </authorList>
    </citation>
    <scope>NUCLEOTIDE SEQUENCE [LARGE SCALE GENOMIC DNA]</scope>
    <source>
        <strain evidence="3 4">So ceGT47</strain>
    </source>
</reference>
<feature type="region of interest" description="Disordered" evidence="1">
    <location>
        <begin position="207"/>
        <end position="286"/>
    </location>
</feature>
<dbReference type="SUPFAM" id="SSF48452">
    <property type="entry name" value="TPR-like"/>
    <property type="match status" value="1"/>
</dbReference>
<dbReference type="RefSeq" id="WP_165373255.1">
    <property type="nucleotide sequence ID" value="NZ_CP012670.1"/>
</dbReference>
<dbReference type="InterPro" id="IPR011990">
    <property type="entry name" value="TPR-like_helical_dom_sf"/>
</dbReference>
<evidence type="ECO:0000256" key="2">
    <source>
        <dbReference type="SAM" id="Phobius"/>
    </source>
</evidence>
<sequence>MKIRACAPVLLLSFVAPGLLTEAGFSSLLLAAPLSFAQSAPPSDPVTEVARQRYEDGVKAYDAGRFEDARTAFLQVYALKRHPAVLLNLGQSELRSNHLEDAGNHLQQFLREYTAATPDQRAAAERSLAEVKRRTGFLIVIADANGADISVDGTLVGKAPLLDPVFVKPGNHTLYATYQDRSATTQVDAKIGVATSATLLLGTTGAPPAPAASAPATPGAPTAPGAPAGPGASTAPGAPAGQPPAAAPPSPAPPPTTSATPPAPGASPAAPGGASPATSSSAGGISFSTSNAMGSMAPDRTSGAREPFFHWYTRKPLAWAGTGVAGVGLVMGIVGSAIAANANGNAEDIGRTIESFVAQNESSIPENRRTQPCGPREDPSGDLPRFETACQSLRGELDTYDGALPWAITGWVLLGVGVVGTATYAMIDWYPGRQQSAAADGPRITLIAPSVTPGQATLSIAGTF</sequence>
<keyword evidence="2" id="KW-0472">Membrane</keyword>
<feature type="compositionally biased region" description="Low complexity" evidence="1">
    <location>
        <begin position="266"/>
        <end position="286"/>
    </location>
</feature>
<name>A0A4P2Q2E7_SORCE</name>
<accession>A0A4P2Q2E7</accession>
<evidence type="ECO:0000256" key="1">
    <source>
        <dbReference type="SAM" id="MobiDB-lite"/>
    </source>
</evidence>
<dbReference type="EMBL" id="CP012670">
    <property type="protein sequence ID" value="AUX23023.1"/>
    <property type="molecule type" value="Genomic_DNA"/>
</dbReference>
<organism evidence="3 4">
    <name type="scientific">Sorangium cellulosum</name>
    <name type="common">Polyangium cellulosum</name>
    <dbReference type="NCBI Taxonomy" id="56"/>
    <lineage>
        <taxon>Bacteria</taxon>
        <taxon>Pseudomonadati</taxon>
        <taxon>Myxococcota</taxon>
        <taxon>Polyangia</taxon>
        <taxon>Polyangiales</taxon>
        <taxon>Polyangiaceae</taxon>
        <taxon>Sorangium</taxon>
    </lineage>
</organism>
<keyword evidence="2" id="KW-1133">Transmembrane helix</keyword>
<keyword evidence="2" id="KW-0812">Transmembrane</keyword>
<dbReference type="Proteomes" id="UP000295781">
    <property type="component" value="Chromosome"/>
</dbReference>
<gene>
    <name evidence="3" type="ORF">SOCEGT47_035410</name>
</gene>
<evidence type="ECO:0000313" key="4">
    <source>
        <dbReference type="Proteomes" id="UP000295781"/>
    </source>
</evidence>
<feature type="region of interest" description="Disordered" evidence="1">
    <location>
        <begin position="359"/>
        <end position="385"/>
    </location>
</feature>
<proteinExistence type="predicted"/>
<feature type="compositionally biased region" description="Pro residues" evidence="1">
    <location>
        <begin position="241"/>
        <end position="265"/>
    </location>
</feature>
<evidence type="ECO:0000313" key="3">
    <source>
        <dbReference type="EMBL" id="AUX23023.1"/>
    </source>
</evidence>